<dbReference type="SMART" id="SM00155">
    <property type="entry name" value="PLDc"/>
    <property type="match status" value="2"/>
</dbReference>
<dbReference type="STRING" id="1447875.A0A2B7Y3D8"/>
<dbReference type="GO" id="GO:0032049">
    <property type="term" value="P:cardiolipin biosynthetic process"/>
    <property type="evidence" value="ECO:0007669"/>
    <property type="project" value="UniProtKB-ARBA"/>
</dbReference>
<comment type="caution">
    <text evidence="2">The sequence shown here is derived from an EMBL/GenBank/DDBJ whole genome shotgun (WGS) entry which is preliminary data.</text>
</comment>
<dbReference type="Gene3D" id="3.30.870.10">
    <property type="entry name" value="Endonuclease Chain A"/>
    <property type="match status" value="2"/>
</dbReference>
<protein>
    <recommendedName>
        <fullName evidence="1">PLD phosphodiesterase domain-containing protein</fullName>
    </recommendedName>
</protein>
<feature type="domain" description="PLD phosphodiesterase" evidence="1">
    <location>
        <begin position="423"/>
        <end position="450"/>
    </location>
</feature>
<evidence type="ECO:0000259" key="1">
    <source>
        <dbReference type="PROSITE" id="PS50035"/>
    </source>
</evidence>
<dbReference type="InterPro" id="IPR001736">
    <property type="entry name" value="PLipase_D/transphosphatidylase"/>
</dbReference>
<evidence type="ECO:0000313" key="2">
    <source>
        <dbReference type="EMBL" id="PGH15659.1"/>
    </source>
</evidence>
<dbReference type="OrthoDB" id="9997422at2759"/>
<dbReference type="GO" id="GO:0030572">
    <property type="term" value="F:phosphatidyltransferase activity"/>
    <property type="evidence" value="ECO:0007669"/>
    <property type="project" value="UniProtKB-ARBA"/>
</dbReference>
<dbReference type="SUPFAM" id="SSF56024">
    <property type="entry name" value="Phospholipase D/nuclease"/>
    <property type="match status" value="2"/>
</dbReference>
<dbReference type="PANTHER" id="PTHR21248:SF11">
    <property type="entry name" value="PLD PHOSPHODIESTERASE DOMAIN-CONTAINING PROTEIN"/>
    <property type="match status" value="1"/>
</dbReference>
<gene>
    <name evidence="2" type="ORF">AJ79_02253</name>
</gene>
<feature type="domain" description="PLD phosphodiesterase" evidence="1">
    <location>
        <begin position="178"/>
        <end position="205"/>
    </location>
</feature>
<keyword evidence="3" id="KW-1185">Reference proteome</keyword>
<sequence length="512" mass="57643">MPRPLNMPVMTTEDNSKGYSISNWRQHVATDPLEGHNIPSLAASAETTSINHSFCTGTGGSLLKDYILPDAMCAQWEVIFVTCFWAKESQSRKQFCAALEFLSAHITRKRKESPNKKIADIKIYLCISSVSLLQKLQHTESPRGYTYHKSEWKEKLGLPHASQIPGLDLKVKSVFIRPFSVMHPKFVIVDRKLVWVPSCNVSWESWFEGAFRLQGDIVKNFYKFWAEVWAHDGVSADPNDIPQHVKANSLAKAEGSEEHPLIQPAQGSPGRLVCPSKKSGLKIQTLFLPSSHHQDPRFRPGPFRVARSAPRTPLNAFTTFLFANATSEIYIITPNITTKQVLKELVDALRRGVDVTIVTNTDLMLLEQLVTSGTTTHASMRYLASEHKKLLKDSRWIQKKPGDLVIRYWKAPKPGRDMRGESAFHKSHLKLTIVDGEVIIFGSGNMDRASWYTSQELGVAVYSTEMAEKIMHDGLAVDVGSCSIRWYGSFQDKKGEMKSGKPKAQRVMTTQW</sequence>
<evidence type="ECO:0000313" key="3">
    <source>
        <dbReference type="Proteomes" id="UP000223968"/>
    </source>
</evidence>
<dbReference type="EMBL" id="PDNB01000023">
    <property type="protein sequence ID" value="PGH15659.1"/>
    <property type="molecule type" value="Genomic_DNA"/>
</dbReference>
<organism evidence="2 3">
    <name type="scientific">Helicocarpus griseus UAMH5409</name>
    <dbReference type="NCBI Taxonomy" id="1447875"/>
    <lineage>
        <taxon>Eukaryota</taxon>
        <taxon>Fungi</taxon>
        <taxon>Dikarya</taxon>
        <taxon>Ascomycota</taxon>
        <taxon>Pezizomycotina</taxon>
        <taxon>Eurotiomycetes</taxon>
        <taxon>Eurotiomycetidae</taxon>
        <taxon>Onygenales</taxon>
        <taxon>Ajellomycetaceae</taxon>
        <taxon>Helicocarpus</taxon>
    </lineage>
</organism>
<dbReference type="InterPro" id="IPR025202">
    <property type="entry name" value="PLD-like_dom"/>
</dbReference>
<dbReference type="AlphaFoldDB" id="A0A2B7Y3D8"/>
<name>A0A2B7Y3D8_9EURO</name>
<dbReference type="CDD" id="cd00138">
    <property type="entry name" value="PLDc_SF"/>
    <property type="match status" value="1"/>
</dbReference>
<dbReference type="PANTHER" id="PTHR21248">
    <property type="entry name" value="CARDIOLIPIN SYNTHASE"/>
    <property type="match status" value="1"/>
</dbReference>
<accession>A0A2B7Y3D8</accession>
<reference evidence="2 3" key="1">
    <citation type="submission" date="2017-10" db="EMBL/GenBank/DDBJ databases">
        <title>Comparative genomics in systemic dimorphic fungi from Ajellomycetaceae.</title>
        <authorList>
            <person name="Munoz J.F."/>
            <person name="Mcewen J.G."/>
            <person name="Clay O.K."/>
            <person name="Cuomo C.A."/>
        </authorList>
    </citation>
    <scope>NUCLEOTIDE SEQUENCE [LARGE SCALE GENOMIC DNA]</scope>
    <source>
        <strain evidence="2 3">UAMH5409</strain>
    </source>
</reference>
<dbReference type="PROSITE" id="PS50035">
    <property type="entry name" value="PLD"/>
    <property type="match status" value="2"/>
</dbReference>
<dbReference type="Pfam" id="PF13091">
    <property type="entry name" value="PLDc_2"/>
    <property type="match status" value="1"/>
</dbReference>
<proteinExistence type="predicted"/>
<dbReference type="Proteomes" id="UP000223968">
    <property type="component" value="Unassembled WGS sequence"/>
</dbReference>